<proteinExistence type="inferred from homology"/>
<gene>
    <name evidence="17" type="primary">Gtf2e1_0</name>
    <name evidence="17" type="ORF">ERYMCC_R13450</name>
</gene>
<dbReference type="InterPro" id="IPR039997">
    <property type="entry name" value="TFE"/>
</dbReference>
<keyword evidence="3" id="KW-0597">Phosphoprotein</keyword>
<dbReference type="GO" id="GO:0008270">
    <property type="term" value="F:zinc ion binding"/>
    <property type="evidence" value="ECO:0007669"/>
    <property type="project" value="UniProtKB-KW"/>
</dbReference>
<dbReference type="SMART" id="SM00531">
    <property type="entry name" value="TFIIE"/>
    <property type="match status" value="1"/>
</dbReference>
<evidence type="ECO:0000256" key="6">
    <source>
        <dbReference type="ARBA" id="ARBA00022833"/>
    </source>
</evidence>
<evidence type="ECO:0000259" key="16">
    <source>
        <dbReference type="PROSITE" id="PS51344"/>
    </source>
</evidence>
<dbReference type="EMBL" id="VZRG01000109">
    <property type="protein sequence ID" value="NWT50611.1"/>
    <property type="molecule type" value="Genomic_DNA"/>
</dbReference>
<evidence type="ECO:0000256" key="9">
    <source>
        <dbReference type="ARBA" id="ARBA00023163"/>
    </source>
</evidence>
<keyword evidence="18" id="KW-1185">Reference proteome</keyword>
<feature type="non-terminal residue" evidence="17">
    <location>
        <position position="1"/>
    </location>
</feature>
<evidence type="ECO:0000256" key="14">
    <source>
        <dbReference type="ARBA" id="ARBA00080958"/>
    </source>
</evidence>
<evidence type="ECO:0000256" key="11">
    <source>
        <dbReference type="ARBA" id="ARBA00025581"/>
    </source>
</evidence>
<comment type="function">
    <text evidence="11">Recruits TFIIH to the initiation complex and stimulates the RNA polymerase II C-terminal domain kinase and DNA-dependent ATPase activities of TFIIH. Both TFIIH and TFIIE are required for promoter clearance by RNA polymerase.</text>
</comment>
<comment type="caution">
    <text evidence="17">The sequence shown here is derived from an EMBL/GenBank/DDBJ whole genome shotgun (WGS) entry which is preliminary data.</text>
</comment>
<dbReference type="PROSITE" id="PS51344">
    <property type="entry name" value="HTH_TFE_IIE"/>
    <property type="match status" value="1"/>
</dbReference>
<evidence type="ECO:0000256" key="5">
    <source>
        <dbReference type="ARBA" id="ARBA00022771"/>
    </source>
</evidence>
<evidence type="ECO:0000313" key="17">
    <source>
        <dbReference type="EMBL" id="NWT50611.1"/>
    </source>
</evidence>
<dbReference type="FunFam" id="3.30.40.10:FF:000087">
    <property type="entry name" value="General transcription factor IIE subunit 1"/>
    <property type="match status" value="1"/>
</dbReference>
<protein>
    <recommendedName>
        <fullName evidence="13">General transcription factor IIE subunit 1</fullName>
    </recommendedName>
    <alternativeName>
        <fullName evidence="14">Transcription initiation factor IIE subunit alpha</fullName>
    </alternativeName>
</protein>
<dbReference type="GO" id="GO:0006367">
    <property type="term" value="P:transcription initiation at RNA polymerase II promoter"/>
    <property type="evidence" value="ECO:0007669"/>
    <property type="project" value="InterPro"/>
</dbReference>
<evidence type="ECO:0000256" key="10">
    <source>
        <dbReference type="ARBA" id="ARBA00023242"/>
    </source>
</evidence>
<evidence type="ECO:0000313" key="18">
    <source>
        <dbReference type="Proteomes" id="UP000532437"/>
    </source>
</evidence>
<comment type="subunit">
    <text evidence="12">Tetramer of two alpha and two beta chains. Interacts with TAF6/TAFII80. Interacts with ATF7IP. Interacts with SND1. Part of TBP-based Pol II pre-initiation complex (PIC), in which Pol II core assembles with general transcription factors and other specific initiation factors including GTF2E1, GTF2E2, GTF2F1, GTF2F2, TCEA1, ERCC2, ERCC3, GTF2H2, GTF2H3, GTF2H4, GTF2H5, GTF2A1, GTF2A2, GTF2B and TBP; this large multi-subunit PIC complex mediates DNA unwinding and targets Pol II core to the transcription start site where the first phosphodiester bond forms.</text>
</comment>
<dbReference type="Proteomes" id="UP000532437">
    <property type="component" value="Unassembled WGS sequence"/>
</dbReference>
<evidence type="ECO:0000256" key="13">
    <source>
        <dbReference type="ARBA" id="ARBA00073913"/>
    </source>
</evidence>
<dbReference type="InterPro" id="IPR017919">
    <property type="entry name" value="TFIIE/TFIIEa_HTH"/>
</dbReference>
<dbReference type="AlphaFoldDB" id="A0A7K5P5Q9"/>
<dbReference type="Gene3D" id="6.10.140.1250">
    <property type="match status" value="1"/>
</dbReference>
<dbReference type="SUPFAM" id="SSF57783">
    <property type="entry name" value="Zinc beta-ribbon"/>
    <property type="match status" value="1"/>
</dbReference>
<dbReference type="Pfam" id="PF11521">
    <property type="entry name" value="TFIIE-A_C"/>
    <property type="match status" value="1"/>
</dbReference>
<organism evidence="17 18">
    <name type="scientific">Erythrocercus mccallii</name>
    <dbReference type="NCBI Taxonomy" id="107208"/>
    <lineage>
        <taxon>Eukaryota</taxon>
        <taxon>Metazoa</taxon>
        <taxon>Chordata</taxon>
        <taxon>Craniata</taxon>
        <taxon>Vertebrata</taxon>
        <taxon>Euteleostomi</taxon>
        <taxon>Archelosauria</taxon>
        <taxon>Archosauria</taxon>
        <taxon>Dinosauria</taxon>
        <taxon>Saurischia</taxon>
        <taxon>Theropoda</taxon>
        <taxon>Coelurosauria</taxon>
        <taxon>Aves</taxon>
        <taxon>Neognathae</taxon>
        <taxon>Neoaves</taxon>
        <taxon>Telluraves</taxon>
        <taxon>Australaves</taxon>
        <taxon>Passeriformes</taxon>
        <taxon>Corvoidea</taxon>
        <taxon>Dicruridae</taxon>
        <taxon>Erythrocercus</taxon>
    </lineage>
</organism>
<name>A0A7K5P5Q9_9CORV</name>
<feature type="non-terminal residue" evidence="17">
    <location>
        <position position="426"/>
    </location>
</feature>
<evidence type="ECO:0000256" key="1">
    <source>
        <dbReference type="ARBA" id="ARBA00004123"/>
    </source>
</evidence>
<keyword evidence="5" id="KW-0863">Zinc-finger</keyword>
<feature type="domain" description="HTH TFE/IIEalpha-type" evidence="16">
    <location>
        <begin position="14"/>
        <end position="104"/>
    </location>
</feature>
<dbReference type="Gene3D" id="3.30.40.10">
    <property type="entry name" value="Zinc/RING finger domain, C3HC4 (zinc finger)"/>
    <property type="match status" value="1"/>
</dbReference>
<feature type="region of interest" description="Disordered" evidence="15">
    <location>
        <begin position="340"/>
        <end position="360"/>
    </location>
</feature>
<dbReference type="PANTHER" id="PTHR13097:SF10">
    <property type="entry name" value="HTH TFE_IIEALPHA-TYPE DOMAIN-CONTAINING PROTEIN"/>
    <property type="match status" value="1"/>
</dbReference>
<evidence type="ECO:0000256" key="8">
    <source>
        <dbReference type="ARBA" id="ARBA00023015"/>
    </source>
</evidence>
<dbReference type="PANTHER" id="PTHR13097">
    <property type="entry name" value="TRANSCRIPTION INITIATION FACTOR IIE, ALPHA SUBUNIT"/>
    <property type="match status" value="1"/>
</dbReference>
<dbReference type="InterPro" id="IPR013083">
    <property type="entry name" value="Znf_RING/FYVE/PHD"/>
</dbReference>
<evidence type="ECO:0000256" key="7">
    <source>
        <dbReference type="ARBA" id="ARBA00022990"/>
    </source>
</evidence>
<dbReference type="InterPro" id="IPR024550">
    <property type="entry name" value="TFIIEa/SarR/Rpc3_HTH_dom"/>
</dbReference>
<comment type="subcellular location">
    <subcellularLocation>
        <location evidence="1">Nucleus</location>
    </subcellularLocation>
</comment>
<dbReference type="GO" id="GO:0005673">
    <property type="term" value="C:transcription factor TFIIE complex"/>
    <property type="evidence" value="ECO:0007669"/>
    <property type="project" value="TreeGrafter"/>
</dbReference>
<evidence type="ECO:0000256" key="15">
    <source>
        <dbReference type="SAM" id="MobiDB-lite"/>
    </source>
</evidence>
<keyword evidence="4" id="KW-0479">Metal-binding</keyword>
<evidence type="ECO:0000256" key="2">
    <source>
        <dbReference type="ARBA" id="ARBA00008947"/>
    </source>
</evidence>
<reference evidence="17 18" key="1">
    <citation type="submission" date="2019-09" db="EMBL/GenBank/DDBJ databases">
        <title>Bird 10,000 Genomes (B10K) Project - Family phase.</title>
        <authorList>
            <person name="Zhang G."/>
        </authorList>
    </citation>
    <scope>NUCLEOTIDE SEQUENCE [LARGE SCALE GENOMIC DNA]</scope>
    <source>
        <strain evidence="17">B10K-DU-002-60</strain>
        <tissue evidence="17">Muscle</tissue>
    </source>
</reference>
<keyword evidence="9" id="KW-0804">Transcription</keyword>
<keyword evidence="8" id="KW-0805">Transcription regulation</keyword>
<keyword evidence="6" id="KW-0862">Zinc</keyword>
<comment type="similarity">
    <text evidence="2">Belongs to the TFIIE alpha subunit family.</text>
</comment>
<accession>A0A7K5P5Q9</accession>
<evidence type="ECO:0000256" key="12">
    <source>
        <dbReference type="ARBA" id="ARBA00065242"/>
    </source>
</evidence>
<evidence type="ECO:0000256" key="4">
    <source>
        <dbReference type="ARBA" id="ARBA00022723"/>
    </source>
</evidence>
<sequence length="426" mass="48593">MEAQNVPSEVPAALKRLAKYIVRAFYGVECSLALDVLIHYPCVKEDDLLQLLKYERKQLRTVLNTLKADKLVKLRMQVETGTTGKSTRHNYYYINYKVLVDVVKYKLDHVRRKIEADERDSNTRSSFKCPSCSSTYTDLEANRLFDAFTETFHCTYCNTEVEEDGSAFLKHDARALLVKFNEQIEPVFVLLRETEDIVLPYDLLEPQPTEIPELSESFDPKLGSSVLESCSRPEKWAHRSSAFGLTYTQNLTIDVQDSKHKKKRREKATERQPIWLSQSTVEGTAILINNSIGKFRVNASEETEENVKETVTDNEIIKTLLIHESKSSSCTNHAPIVKSKLHGSHSDNSEFEEEAKHSRGAGMKVAGSNFQQEEEQETLGPTLMVAGQPYSYGEISENPELVSLMTKEERHAYIKVGQEMFRSVFE</sequence>
<keyword evidence="10" id="KW-0539">Nucleus</keyword>
<evidence type="ECO:0000256" key="3">
    <source>
        <dbReference type="ARBA" id="ARBA00022553"/>
    </source>
</evidence>
<dbReference type="InterPro" id="IPR021600">
    <property type="entry name" value="TFIIE_asu_C"/>
</dbReference>
<dbReference type="Pfam" id="PF02002">
    <property type="entry name" value="TFIIE_alpha"/>
    <property type="match status" value="1"/>
</dbReference>
<dbReference type="InterPro" id="IPR002853">
    <property type="entry name" value="TFIIE_asu"/>
</dbReference>
<keyword evidence="7" id="KW-0007">Acetylation</keyword>